<dbReference type="RefSeq" id="WP_218285438.1">
    <property type="nucleotide sequence ID" value="NZ_CP076448.1"/>
</dbReference>
<evidence type="ECO:0000256" key="1">
    <source>
        <dbReference type="SAM" id="Phobius"/>
    </source>
</evidence>
<dbReference type="EMBL" id="CP076448">
    <property type="protein sequence ID" value="QXM24381.1"/>
    <property type="molecule type" value="Genomic_DNA"/>
</dbReference>
<dbReference type="Proteomes" id="UP000694001">
    <property type="component" value="Chromosome"/>
</dbReference>
<dbReference type="KEGG" id="elio:KO353_14210"/>
<sequence>MAETQPIRLPLAAGQREGRARLGLARPTRETPDPARLARRRRAVQLAKRLLPLAAFAALALVALWPQIAGFEEGVRVAYRKPLLDVPAGAASVLEPRFRGTDERGRPYTLSAESAVQPPGSDVIHLAKPRGDIMLDHGAWVLLESASGSFRRASRLLTLTGDVALFHDSGFEVRTDAAEIDLGSGTARGDRPVSAQGPAGTLESLGFEIIDRGDVIVFGGPARLVLTPSARPAAEPADR</sequence>
<protein>
    <submittedName>
        <fullName evidence="2">LPS export ABC transporter periplasmic protein LptC</fullName>
    </submittedName>
</protein>
<dbReference type="InterPro" id="IPR010664">
    <property type="entry name" value="LipoPS_assembly_LptC-rel"/>
</dbReference>
<proteinExistence type="predicted"/>
<dbReference type="AlphaFoldDB" id="A0A975U3G4"/>
<name>A0A975U3G4_9PROT</name>
<evidence type="ECO:0000313" key="3">
    <source>
        <dbReference type="Proteomes" id="UP000694001"/>
    </source>
</evidence>
<feature type="transmembrane region" description="Helical" evidence="1">
    <location>
        <begin position="50"/>
        <end position="68"/>
    </location>
</feature>
<accession>A0A975U3G4</accession>
<reference evidence="2" key="1">
    <citation type="submission" date="2021-06" db="EMBL/GenBank/DDBJ databases">
        <title>Elioraea tepida, sp. nov., a moderately thermophilic aerobic anoxygenic phototrophic bacterium isolated from an alkaline siliceous hot spring mat community in Yellowstone National Park, WY, USA.</title>
        <authorList>
            <person name="Saini M.K."/>
            <person name="Yoshida S."/>
            <person name="Sebastian A."/>
            <person name="Hirose S."/>
            <person name="Hara E."/>
            <person name="Tamaki H."/>
            <person name="Soulier N.T."/>
            <person name="Albert I."/>
            <person name="Hanada S."/>
            <person name="Bryant D.A."/>
            <person name="Tank M."/>
        </authorList>
    </citation>
    <scope>NUCLEOTIDE SEQUENCE</scope>
    <source>
        <strain evidence="2">MS-P2</strain>
    </source>
</reference>
<keyword evidence="1" id="KW-0812">Transmembrane</keyword>
<keyword evidence="3" id="KW-1185">Reference proteome</keyword>
<gene>
    <name evidence="2" type="primary">lptC</name>
    <name evidence="2" type="ORF">KO353_14210</name>
</gene>
<keyword evidence="1" id="KW-1133">Transmembrane helix</keyword>
<evidence type="ECO:0000313" key="2">
    <source>
        <dbReference type="EMBL" id="QXM24381.1"/>
    </source>
</evidence>
<keyword evidence="1" id="KW-0472">Membrane</keyword>
<organism evidence="2 3">
    <name type="scientific">Elioraea tepida</name>
    <dbReference type="NCBI Taxonomy" id="2843330"/>
    <lineage>
        <taxon>Bacteria</taxon>
        <taxon>Pseudomonadati</taxon>
        <taxon>Pseudomonadota</taxon>
        <taxon>Alphaproteobacteria</taxon>
        <taxon>Acetobacterales</taxon>
        <taxon>Elioraeaceae</taxon>
        <taxon>Elioraea</taxon>
    </lineage>
</organism>
<dbReference type="Pfam" id="PF06835">
    <property type="entry name" value="LptC"/>
    <property type="match status" value="1"/>
</dbReference>